<evidence type="ECO:0000313" key="3">
    <source>
        <dbReference type="Proteomes" id="UP000007303"/>
    </source>
</evidence>
<reference evidence="2" key="3">
    <citation type="submission" date="2025-09" db="UniProtKB">
        <authorList>
            <consortium name="Ensembl"/>
        </authorList>
    </citation>
    <scope>IDENTIFICATION</scope>
</reference>
<dbReference type="HOGENOM" id="CLU_2072416_0_0_1"/>
<proteinExistence type="predicted"/>
<feature type="region of interest" description="Disordered" evidence="1">
    <location>
        <begin position="1"/>
        <end position="30"/>
    </location>
</feature>
<organism evidence="2 3">
    <name type="scientific">Tetraodon nigroviridis</name>
    <name type="common">Spotted green pufferfish</name>
    <name type="synonym">Chelonodon nigroviridis</name>
    <dbReference type="NCBI Taxonomy" id="99883"/>
    <lineage>
        <taxon>Eukaryota</taxon>
        <taxon>Metazoa</taxon>
        <taxon>Chordata</taxon>
        <taxon>Craniata</taxon>
        <taxon>Vertebrata</taxon>
        <taxon>Euteleostomi</taxon>
        <taxon>Actinopterygii</taxon>
        <taxon>Neopterygii</taxon>
        <taxon>Teleostei</taxon>
        <taxon>Neoteleostei</taxon>
        <taxon>Acanthomorphata</taxon>
        <taxon>Eupercaria</taxon>
        <taxon>Tetraodontiformes</taxon>
        <taxon>Tetradontoidea</taxon>
        <taxon>Tetraodontidae</taxon>
        <taxon>Tetraodon</taxon>
    </lineage>
</organism>
<dbReference type="GeneTree" id="ENSGT00940000158683"/>
<sequence length="118" mass="12697">MPRMAGYCDDGNRTQGQEASPTARKKASVGGELFPQSYKYGAERTSALQVESRSSEQVSVFIRRVKPLVSNRNQDAQVSQLPEGGLLCREGDVAGEGLAPALPPLRQVQQDAVVGVPR</sequence>
<reference evidence="3" key="1">
    <citation type="journal article" date="2004" name="Nature">
        <title>Genome duplication in the teleost fish Tetraodon nigroviridis reveals the early vertebrate proto-karyotype.</title>
        <authorList>
            <person name="Jaillon O."/>
            <person name="Aury J.-M."/>
            <person name="Brunet F."/>
            <person name="Petit J.-L."/>
            <person name="Stange-Thomann N."/>
            <person name="Mauceli E."/>
            <person name="Bouneau L."/>
            <person name="Fischer C."/>
            <person name="Ozouf-Costaz C."/>
            <person name="Bernot A."/>
            <person name="Nicaud S."/>
            <person name="Jaffe D."/>
            <person name="Fisher S."/>
            <person name="Lutfalla G."/>
            <person name="Dossat C."/>
            <person name="Segurens B."/>
            <person name="Dasilva C."/>
            <person name="Salanoubat M."/>
            <person name="Levy M."/>
            <person name="Boudet N."/>
            <person name="Castellano S."/>
            <person name="Anthouard V."/>
            <person name="Jubin C."/>
            <person name="Castelli V."/>
            <person name="Katinka M."/>
            <person name="Vacherie B."/>
            <person name="Biemont C."/>
            <person name="Skalli Z."/>
            <person name="Cattolico L."/>
            <person name="Poulain J."/>
            <person name="De Berardinis V."/>
            <person name="Cruaud C."/>
            <person name="Duprat S."/>
            <person name="Brottier P."/>
            <person name="Coutanceau J.-P."/>
            <person name="Gouzy J."/>
            <person name="Parra G."/>
            <person name="Lardier G."/>
            <person name="Chapple C."/>
            <person name="McKernan K.J."/>
            <person name="McEwan P."/>
            <person name="Bosak S."/>
            <person name="Kellis M."/>
            <person name="Volff J.-N."/>
            <person name="Guigo R."/>
            <person name="Zody M.C."/>
            <person name="Mesirov J."/>
            <person name="Lindblad-Toh K."/>
            <person name="Birren B."/>
            <person name="Nusbaum C."/>
            <person name="Kahn D."/>
            <person name="Robinson-Rechavi M."/>
            <person name="Laudet V."/>
            <person name="Schachter V."/>
            <person name="Quetier F."/>
            <person name="Saurin W."/>
            <person name="Scarpelli C."/>
            <person name="Wincker P."/>
            <person name="Lander E.S."/>
            <person name="Weissenbach J."/>
            <person name="Roest Crollius H."/>
        </authorList>
    </citation>
    <scope>NUCLEOTIDE SEQUENCE [LARGE SCALE GENOMIC DNA]</scope>
</reference>
<accession>H3DPM3</accession>
<dbReference type="Ensembl" id="ENSTNIT00000022711.1">
    <property type="protein sequence ID" value="ENSTNIP00000022472.1"/>
    <property type="gene ID" value="ENSTNIG00000019271.1"/>
</dbReference>
<dbReference type="AlphaFoldDB" id="H3DPM3"/>
<evidence type="ECO:0000256" key="1">
    <source>
        <dbReference type="SAM" id="MobiDB-lite"/>
    </source>
</evidence>
<reference evidence="2" key="2">
    <citation type="submission" date="2025-08" db="UniProtKB">
        <authorList>
            <consortium name="Ensembl"/>
        </authorList>
    </citation>
    <scope>IDENTIFICATION</scope>
</reference>
<keyword evidence="3" id="KW-1185">Reference proteome</keyword>
<protein>
    <submittedName>
        <fullName evidence="2">Cysteine-rich protein 2</fullName>
    </submittedName>
</protein>
<evidence type="ECO:0000313" key="2">
    <source>
        <dbReference type="Ensembl" id="ENSTNIP00000022472.1"/>
    </source>
</evidence>
<name>H3DPM3_TETNG</name>
<dbReference type="Proteomes" id="UP000007303">
    <property type="component" value="Unassembled WGS sequence"/>
</dbReference>